<dbReference type="CDD" id="cd01109">
    <property type="entry name" value="HTH_YyaN"/>
    <property type="match status" value="1"/>
</dbReference>
<organism evidence="6 7">
    <name type="scientific">Lactococcus allomyrinae</name>
    <dbReference type="NCBI Taxonomy" id="2419773"/>
    <lineage>
        <taxon>Bacteria</taxon>
        <taxon>Bacillati</taxon>
        <taxon>Bacillota</taxon>
        <taxon>Bacilli</taxon>
        <taxon>Lactobacillales</taxon>
        <taxon>Streptococcaceae</taxon>
        <taxon>Lactococcus</taxon>
    </lineage>
</organism>
<dbReference type="PRINTS" id="PR00040">
    <property type="entry name" value="HTHMERR"/>
</dbReference>
<keyword evidence="3" id="KW-0238">DNA-binding</keyword>
<dbReference type="PROSITE" id="PS50937">
    <property type="entry name" value="HTH_MERR_2"/>
    <property type="match status" value="1"/>
</dbReference>
<feature type="domain" description="HTH merR-type" evidence="5">
    <location>
        <begin position="4"/>
        <end position="72"/>
    </location>
</feature>
<dbReference type="InterPro" id="IPR009061">
    <property type="entry name" value="DNA-bd_dom_put_sf"/>
</dbReference>
<keyword evidence="2" id="KW-0805">Transcription regulation</keyword>
<dbReference type="EMBL" id="CP032627">
    <property type="protein sequence ID" value="AYG01004.1"/>
    <property type="molecule type" value="Genomic_DNA"/>
</dbReference>
<evidence type="ECO:0000256" key="1">
    <source>
        <dbReference type="ARBA" id="ARBA00022491"/>
    </source>
</evidence>
<accession>A0A387BFF9</accession>
<evidence type="ECO:0000256" key="3">
    <source>
        <dbReference type="ARBA" id="ARBA00023125"/>
    </source>
</evidence>
<protein>
    <submittedName>
        <fullName evidence="6">MerR family transcriptional regulator</fullName>
    </submittedName>
</protein>
<dbReference type="AlphaFoldDB" id="A0A387BFF9"/>
<keyword evidence="1" id="KW-0678">Repressor</keyword>
<dbReference type="GO" id="GO:0003700">
    <property type="term" value="F:DNA-binding transcription factor activity"/>
    <property type="evidence" value="ECO:0007669"/>
    <property type="project" value="InterPro"/>
</dbReference>
<reference evidence="6 7" key="1">
    <citation type="submission" date="2018-09" db="EMBL/GenBank/DDBJ databases">
        <title>Genome sequencing of strain 1JSPR-7.</title>
        <authorList>
            <person name="Heo J."/>
            <person name="Kim S.-J."/>
            <person name="Kwon S.-W."/>
        </authorList>
    </citation>
    <scope>NUCLEOTIDE SEQUENCE [LARGE SCALE GENOMIC DNA]</scope>
    <source>
        <strain evidence="6 7">1JSPR-7</strain>
    </source>
</reference>
<dbReference type="Pfam" id="PF13411">
    <property type="entry name" value="MerR_1"/>
    <property type="match status" value="1"/>
</dbReference>
<name>A0A387BFF9_9LACT</name>
<dbReference type="PANTHER" id="PTHR30204">
    <property type="entry name" value="REDOX-CYCLING DRUG-SENSING TRANSCRIPTIONAL ACTIVATOR SOXR"/>
    <property type="match status" value="1"/>
</dbReference>
<dbReference type="Proteomes" id="UP000269374">
    <property type="component" value="Chromosome"/>
</dbReference>
<dbReference type="InterPro" id="IPR000551">
    <property type="entry name" value="MerR-type_HTH_dom"/>
</dbReference>
<evidence type="ECO:0000313" key="6">
    <source>
        <dbReference type="EMBL" id="AYG01004.1"/>
    </source>
</evidence>
<evidence type="ECO:0000313" key="7">
    <source>
        <dbReference type="Proteomes" id="UP000269374"/>
    </source>
</evidence>
<dbReference type="InterPro" id="IPR047057">
    <property type="entry name" value="MerR_fam"/>
</dbReference>
<sequence length="126" mass="15108">MTTTYKISEISALTGLSISTLRYYEDLELLKPQRNTNNYRVFTDDDLRWIEFISRAKATGMTLTKIVEYSKLREQGEHTIIQRISLLIEQERILLTQKEEIENHIKFLQNKKHHYYDLLEKRNSEN</sequence>
<dbReference type="SMART" id="SM00422">
    <property type="entry name" value="HTH_MERR"/>
    <property type="match status" value="1"/>
</dbReference>
<dbReference type="SUPFAM" id="SSF46955">
    <property type="entry name" value="Putative DNA-binding domain"/>
    <property type="match status" value="1"/>
</dbReference>
<keyword evidence="7" id="KW-1185">Reference proteome</keyword>
<dbReference type="RefSeq" id="WP_120772387.1">
    <property type="nucleotide sequence ID" value="NZ_CP032627.1"/>
</dbReference>
<evidence type="ECO:0000259" key="5">
    <source>
        <dbReference type="PROSITE" id="PS50937"/>
    </source>
</evidence>
<evidence type="ECO:0000256" key="2">
    <source>
        <dbReference type="ARBA" id="ARBA00023015"/>
    </source>
</evidence>
<gene>
    <name evidence="6" type="ORF">D7I46_07855</name>
</gene>
<dbReference type="PANTHER" id="PTHR30204:SF69">
    <property type="entry name" value="MERR-FAMILY TRANSCRIPTIONAL REGULATOR"/>
    <property type="match status" value="1"/>
</dbReference>
<proteinExistence type="predicted"/>
<dbReference type="Gene3D" id="1.10.1660.10">
    <property type="match status" value="1"/>
</dbReference>
<dbReference type="OrthoDB" id="9811174at2"/>
<keyword evidence="4" id="KW-0804">Transcription</keyword>
<dbReference type="GO" id="GO:0003677">
    <property type="term" value="F:DNA binding"/>
    <property type="evidence" value="ECO:0007669"/>
    <property type="project" value="UniProtKB-KW"/>
</dbReference>
<evidence type="ECO:0000256" key="4">
    <source>
        <dbReference type="ARBA" id="ARBA00023163"/>
    </source>
</evidence>
<dbReference type="KEGG" id="lact:D7I46_07855"/>